<evidence type="ECO:0000313" key="3">
    <source>
        <dbReference type="Proteomes" id="UP000076584"/>
    </source>
</evidence>
<proteinExistence type="predicted"/>
<feature type="region of interest" description="Disordered" evidence="1">
    <location>
        <begin position="346"/>
        <end position="372"/>
    </location>
</feature>
<comment type="caution">
    <text evidence="2">The sequence shown here is derived from an EMBL/GenBank/DDBJ whole genome shotgun (WGS) entry which is preliminary data.</text>
</comment>
<sequence>MMTEELFSYDRNEIVRVLTTYYSTLARACYFSPSDIQSPPSGGWTDSELDVDALRALRRSDRVIDLLRHIPYVKPWKTGKEPIQWPVLVRSRAIGYLRDGGDFKKWTARGADGLSELSGLPFDEIPAGPMDLPPDVVALTRGYGTGPFGLPWCIIDCETGVLTSYEGGEGPADKPWQTSKRSPQEYFDTMTRLLESAIHIALPPVKDMEPEICYMNGDELAGVRRYLQWIYTCCGWKFSKEDPASWRREECCAKLKSYRVRVQKAEAKKQAHEDSYDDPEDSDYADTDNDNSETMCYEDTQGEEILEEGGEEARGNALAEEVAEVWADLDEREYMLIDKQLGQKGVSHSIPRPLGTPERLLSVPGPTDNEGKADGQVAATRYPYNLSAVVSAINNYYKLLSHAAYFPPSLVEYAPEHGWDEDAFPYAELKALGYSDKAIDLLRHLPYLDFDEHCWEVFPGSFPIRYLRDADPFCGIPLERLKRESLRKLGLSPYKELLPPNVVAIAIQNRVSLRGTWWMVDTDRGTIFTKSHFSHGGEAIPGSRPGSDINAEPIVPAFEKLASQLKSLESVPMPAFGISEDWGPEIWAEAHWESGASLLAKMSEADWRSLLPHRPGMGIKGARDVYRAHGWPDVNNFRRDQCVDELTELRRDTVYGNDAVEESEGNEFGNSDATMEEQSG</sequence>
<organism evidence="2 3">
    <name type="scientific">Colletotrichum incanum</name>
    <name type="common">Soybean anthracnose fungus</name>
    <dbReference type="NCBI Taxonomy" id="1573173"/>
    <lineage>
        <taxon>Eukaryota</taxon>
        <taxon>Fungi</taxon>
        <taxon>Dikarya</taxon>
        <taxon>Ascomycota</taxon>
        <taxon>Pezizomycotina</taxon>
        <taxon>Sordariomycetes</taxon>
        <taxon>Hypocreomycetidae</taxon>
        <taxon>Glomerellales</taxon>
        <taxon>Glomerellaceae</taxon>
        <taxon>Colletotrichum</taxon>
        <taxon>Colletotrichum spaethianum species complex</taxon>
    </lineage>
</organism>
<evidence type="ECO:0008006" key="4">
    <source>
        <dbReference type="Google" id="ProtNLM"/>
    </source>
</evidence>
<feature type="region of interest" description="Disordered" evidence="1">
    <location>
        <begin position="267"/>
        <end position="295"/>
    </location>
</feature>
<dbReference type="Proteomes" id="UP000076584">
    <property type="component" value="Unassembled WGS sequence"/>
</dbReference>
<keyword evidence="3" id="KW-1185">Reference proteome</keyword>
<feature type="compositionally biased region" description="Acidic residues" evidence="1">
    <location>
        <begin position="275"/>
        <end position="291"/>
    </location>
</feature>
<evidence type="ECO:0000313" key="2">
    <source>
        <dbReference type="EMBL" id="KZL85213.1"/>
    </source>
</evidence>
<reference evidence="2 3" key="1">
    <citation type="submission" date="2015-06" db="EMBL/GenBank/DDBJ databases">
        <title>Survival trade-offs in plant roots during colonization by closely related pathogenic and mutualistic fungi.</title>
        <authorList>
            <person name="Hacquard S."/>
            <person name="Kracher B."/>
            <person name="Hiruma K."/>
            <person name="Weinman A."/>
            <person name="Muench P."/>
            <person name="Garrido Oter R."/>
            <person name="Ver Loren van Themaat E."/>
            <person name="Dallerey J.-F."/>
            <person name="Damm U."/>
            <person name="Henrissat B."/>
            <person name="Lespinet O."/>
            <person name="Thon M."/>
            <person name="Kemen E."/>
            <person name="McHardy A.C."/>
            <person name="Schulze-Lefert P."/>
            <person name="O'Connell R.J."/>
        </authorList>
    </citation>
    <scope>NUCLEOTIDE SEQUENCE [LARGE SCALE GENOMIC DNA]</scope>
    <source>
        <strain evidence="2 3">MAFF 238704</strain>
    </source>
</reference>
<dbReference type="AlphaFoldDB" id="A0A167EJL5"/>
<accession>A0A167EJL5</accession>
<dbReference type="EMBL" id="LFIW01000717">
    <property type="protein sequence ID" value="KZL85213.1"/>
    <property type="molecule type" value="Genomic_DNA"/>
</dbReference>
<protein>
    <recommendedName>
        <fullName evidence="4">Alpha beta hydrolase fold protein</fullName>
    </recommendedName>
</protein>
<name>A0A167EJL5_COLIC</name>
<evidence type="ECO:0000256" key="1">
    <source>
        <dbReference type="SAM" id="MobiDB-lite"/>
    </source>
</evidence>
<feature type="region of interest" description="Disordered" evidence="1">
    <location>
        <begin position="654"/>
        <end position="680"/>
    </location>
</feature>
<gene>
    <name evidence="2" type="ORF">CI238_03006</name>
</gene>
<feature type="compositionally biased region" description="Polar residues" evidence="1">
    <location>
        <begin position="668"/>
        <end position="680"/>
    </location>
</feature>